<feature type="compositionally biased region" description="Basic and acidic residues" evidence="1">
    <location>
        <begin position="179"/>
        <end position="190"/>
    </location>
</feature>
<comment type="caution">
    <text evidence="2">The sequence shown here is derived from an EMBL/GenBank/DDBJ whole genome shotgun (WGS) entry which is preliminary data.</text>
</comment>
<feature type="compositionally biased region" description="Polar residues" evidence="1">
    <location>
        <begin position="221"/>
        <end position="244"/>
    </location>
</feature>
<gene>
    <name evidence="2" type="ORF">HPB52_001294</name>
</gene>
<sequence length="244" mass="26685">MTRAGSLSSPSPAAHQSSFFSRLRPQQAQIGEEEDTESEASTEEEETSEEEEEDEEEDDEEDEEEEETVAAQPERPKTPTTPTRKISSTQQGPKKEEDMTSSVSALLNRSAQARRGSQDVRSSTPTSGRHSQYARDKEEASTRSRFHSWRDTPSSSVDDPTMVSSSRYGGTSFLASRRRAGEEDVPRGEDSAPGSRFLSRSRSSALMDQPEPRADRRKNQQESATTTGRSTAANPTSSSGGSAA</sequence>
<feature type="compositionally biased region" description="Basic and acidic residues" evidence="1">
    <location>
        <begin position="133"/>
        <end position="142"/>
    </location>
</feature>
<feature type="compositionally biased region" description="Acidic residues" evidence="1">
    <location>
        <begin position="31"/>
        <end position="68"/>
    </location>
</feature>
<dbReference type="VEuPathDB" id="VectorBase:RSAN_035806"/>
<evidence type="ECO:0000313" key="2">
    <source>
        <dbReference type="EMBL" id="KAH7961051.1"/>
    </source>
</evidence>
<dbReference type="Proteomes" id="UP000821837">
    <property type="component" value="Chromosome 3"/>
</dbReference>
<dbReference type="AlphaFoldDB" id="A0A9D4SZG9"/>
<feature type="compositionally biased region" description="Polar residues" evidence="1">
    <location>
        <begin position="1"/>
        <end position="29"/>
    </location>
</feature>
<organism evidence="2 3">
    <name type="scientific">Rhipicephalus sanguineus</name>
    <name type="common">Brown dog tick</name>
    <name type="synonym">Ixodes sanguineus</name>
    <dbReference type="NCBI Taxonomy" id="34632"/>
    <lineage>
        <taxon>Eukaryota</taxon>
        <taxon>Metazoa</taxon>
        <taxon>Ecdysozoa</taxon>
        <taxon>Arthropoda</taxon>
        <taxon>Chelicerata</taxon>
        <taxon>Arachnida</taxon>
        <taxon>Acari</taxon>
        <taxon>Parasitiformes</taxon>
        <taxon>Ixodida</taxon>
        <taxon>Ixodoidea</taxon>
        <taxon>Ixodidae</taxon>
        <taxon>Rhipicephalinae</taxon>
        <taxon>Rhipicephalus</taxon>
        <taxon>Rhipicephalus</taxon>
    </lineage>
</organism>
<protein>
    <submittedName>
        <fullName evidence="2">Uncharacterized protein</fullName>
    </submittedName>
</protein>
<feature type="compositionally biased region" description="Polar residues" evidence="1">
    <location>
        <begin position="151"/>
        <end position="169"/>
    </location>
</feature>
<dbReference type="EMBL" id="JABSTV010001249">
    <property type="protein sequence ID" value="KAH7961051.1"/>
    <property type="molecule type" value="Genomic_DNA"/>
</dbReference>
<feature type="compositionally biased region" description="Low complexity" evidence="1">
    <location>
        <begin position="195"/>
        <end position="204"/>
    </location>
</feature>
<accession>A0A9D4SZG9</accession>
<feature type="compositionally biased region" description="Polar residues" evidence="1">
    <location>
        <begin position="119"/>
        <end position="130"/>
    </location>
</feature>
<feature type="compositionally biased region" description="Basic and acidic residues" evidence="1">
    <location>
        <begin position="210"/>
        <end position="220"/>
    </location>
</feature>
<evidence type="ECO:0000256" key="1">
    <source>
        <dbReference type="SAM" id="MobiDB-lite"/>
    </source>
</evidence>
<reference evidence="2" key="1">
    <citation type="journal article" date="2020" name="Cell">
        <title>Large-Scale Comparative Analyses of Tick Genomes Elucidate Their Genetic Diversity and Vector Capacities.</title>
        <authorList>
            <consortium name="Tick Genome and Microbiome Consortium (TIGMIC)"/>
            <person name="Jia N."/>
            <person name="Wang J."/>
            <person name="Shi W."/>
            <person name="Du L."/>
            <person name="Sun Y."/>
            <person name="Zhan W."/>
            <person name="Jiang J.F."/>
            <person name="Wang Q."/>
            <person name="Zhang B."/>
            <person name="Ji P."/>
            <person name="Bell-Sakyi L."/>
            <person name="Cui X.M."/>
            <person name="Yuan T.T."/>
            <person name="Jiang B.G."/>
            <person name="Yang W.F."/>
            <person name="Lam T.T."/>
            <person name="Chang Q.C."/>
            <person name="Ding S.J."/>
            <person name="Wang X.J."/>
            <person name="Zhu J.G."/>
            <person name="Ruan X.D."/>
            <person name="Zhao L."/>
            <person name="Wei J.T."/>
            <person name="Ye R.Z."/>
            <person name="Que T.C."/>
            <person name="Du C.H."/>
            <person name="Zhou Y.H."/>
            <person name="Cheng J.X."/>
            <person name="Dai P.F."/>
            <person name="Guo W.B."/>
            <person name="Han X.H."/>
            <person name="Huang E.J."/>
            <person name="Li L.F."/>
            <person name="Wei W."/>
            <person name="Gao Y.C."/>
            <person name="Liu J.Z."/>
            <person name="Shao H.Z."/>
            <person name="Wang X."/>
            <person name="Wang C.C."/>
            <person name="Yang T.C."/>
            <person name="Huo Q.B."/>
            <person name="Li W."/>
            <person name="Chen H.Y."/>
            <person name="Chen S.E."/>
            <person name="Zhou L.G."/>
            <person name="Ni X.B."/>
            <person name="Tian J.H."/>
            <person name="Sheng Y."/>
            <person name="Liu T."/>
            <person name="Pan Y.S."/>
            <person name="Xia L.Y."/>
            <person name="Li J."/>
            <person name="Zhao F."/>
            <person name="Cao W.C."/>
        </authorList>
    </citation>
    <scope>NUCLEOTIDE SEQUENCE</scope>
    <source>
        <strain evidence="2">Rsan-2018</strain>
    </source>
</reference>
<evidence type="ECO:0000313" key="3">
    <source>
        <dbReference type="Proteomes" id="UP000821837"/>
    </source>
</evidence>
<name>A0A9D4SZG9_RHISA</name>
<reference evidence="2" key="2">
    <citation type="submission" date="2021-09" db="EMBL/GenBank/DDBJ databases">
        <authorList>
            <person name="Jia N."/>
            <person name="Wang J."/>
            <person name="Shi W."/>
            <person name="Du L."/>
            <person name="Sun Y."/>
            <person name="Zhan W."/>
            <person name="Jiang J."/>
            <person name="Wang Q."/>
            <person name="Zhang B."/>
            <person name="Ji P."/>
            <person name="Sakyi L.B."/>
            <person name="Cui X."/>
            <person name="Yuan T."/>
            <person name="Jiang B."/>
            <person name="Yang W."/>
            <person name="Lam T.T.-Y."/>
            <person name="Chang Q."/>
            <person name="Ding S."/>
            <person name="Wang X."/>
            <person name="Zhu J."/>
            <person name="Ruan X."/>
            <person name="Zhao L."/>
            <person name="Wei J."/>
            <person name="Que T."/>
            <person name="Du C."/>
            <person name="Cheng J."/>
            <person name="Dai P."/>
            <person name="Han X."/>
            <person name="Huang E."/>
            <person name="Gao Y."/>
            <person name="Liu J."/>
            <person name="Shao H."/>
            <person name="Ye R."/>
            <person name="Li L."/>
            <person name="Wei W."/>
            <person name="Wang X."/>
            <person name="Wang C."/>
            <person name="Huo Q."/>
            <person name="Li W."/>
            <person name="Guo W."/>
            <person name="Chen H."/>
            <person name="Chen S."/>
            <person name="Zhou L."/>
            <person name="Zhou L."/>
            <person name="Ni X."/>
            <person name="Tian J."/>
            <person name="Zhou Y."/>
            <person name="Sheng Y."/>
            <person name="Liu T."/>
            <person name="Pan Y."/>
            <person name="Xia L."/>
            <person name="Li J."/>
            <person name="Zhao F."/>
            <person name="Cao W."/>
        </authorList>
    </citation>
    <scope>NUCLEOTIDE SEQUENCE</scope>
    <source>
        <strain evidence="2">Rsan-2018</strain>
        <tissue evidence="2">Larvae</tissue>
    </source>
</reference>
<feature type="compositionally biased region" description="Polar residues" evidence="1">
    <location>
        <begin position="100"/>
        <end position="111"/>
    </location>
</feature>
<proteinExistence type="predicted"/>
<keyword evidence="3" id="KW-1185">Reference proteome</keyword>
<feature type="region of interest" description="Disordered" evidence="1">
    <location>
        <begin position="1"/>
        <end position="244"/>
    </location>
</feature>